<accession>A0A8T0CW48</accession>
<evidence type="ECO:0000313" key="2">
    <source>
        <dbReference type="EMBL" id="KAF7851811.1"/>
    </source>
</evidence>
<comment type="caution">
    <text evidence="2">The sequence shown here is derived from an EMBL/GenBank/DDBJ whole genome shotgun (WGS) entry which is preliminary data.</text>
</comment>
<dbReference type="Gramene" id="rna-gnl|WGS:JABURB|Cocit.L2656.1">
    <property type="protein sequence ID" value="cds-KAF7851811.1"/>
    <property type="gene ID" value="gene-BT93_L2656"/>
</dbReference>
<dbReference type="OrthoDB" id="1901675at2759"/>
<dbReference type="AlphaFoldDB" id="A0A8T0CW48"/>
<reference evidence="2" key="1">
    <citation type="submission" date="2020-05" db="EMBL/GenBank/DDBJ databases">
        <title>WGS assembly of Corymbia citriodora subspecies variegata.</title>
        <authorList>
            <person name="Barry K."/>
            <person name="Hundley H."/>
            <person name="Shu S."/>
            <person name="Jenkins J."/>
            <person name="Grimwood J."/>
            <person name="Baten A."/>
        </authorList>
    </citation>
    <scope>NUCLEOTIDE SEQUENCE</scope>
    <source>
        <strain evidence="2">CV2-018</strain>
    </source>
</reference>
<name>A0A8T0CW48_CORYI</name>
<feature type="region of interest" description="Disordered" evidence="1">
    <location>
        <begin position="217"/>
        <end position="238"/>
    </location>
</feature>
<evidence type="ECO:0000256" key="1">
    <source>
        <dbReference type="SAM" id="MobiDB-lite"/>
    </source>
</evidence>
<dbReference type="EMBL" id="MU089525">
    <property type="protein sequence ID" value="KAF7851811.1"/>
    <property type="molecule type" value="Genomic_DNA"/>
</dbReference>
<evidence type="ECO:0000313" key="3">
    <source>
        <dbReference type="Proteomes" id="UP000806378"/>
    </source>
</evidence>
<proteinExistence type="predicted"/>
<protein>
    <submittedName>
        <fullName evidence="2">Uncharacterized protein</fullName>
    </submittedName>
</protein>
<gene>
    <name evidence="2" type="ORF">BT93_L2656</name>
</gene>
<sequence>MCAFSILMYRYIENFEPPVLPGGDMPEGFVLVEGSTISFMVSQGFYDKFQGLALCVVFDVEDGGKDIFLDIVPHINGQQRNGLSGSLGSFDSDSMWIQYLKPNILWGVLHGAVDFLEFDEEYLQFSLTIKLSGGSVEKLGYVLRCMQMDDNLKAVLKDNQLIDPASIYELEWSDFECKFLKEAVLKDNQLIDPASIYELEWSDFERKFLEEVGCQMEEVEAGDNSEEDKNDNSDSEID</sequence>
<keyword evidence="3" id="KW-1185">Reference proteome</keyword>
<dbReference type="Proteomes" id="UP000806378">
    <property type="component" value="Unassembled WGS sequence"/>
</dbReference>
<organism evidence="2 3">
    <name type="scientific">Corymbia citriodora subsp. variegata</name>
    <dbReference type="NCBI Taxonomy" id="360336"/>
    <lineage>
        <taxon>Eukaryota</taxon>
        <taxon>Viridiplantae</taxon>
        <taxon>Streptophyta</taxon>
        <taxon>Embryophyta</taxon>
        <taxon>Tracheophyta</taxon>
        <taxon>Spermatophyta</taxon>
        <taxon>Magnoliopsida</taxon>
        <taxon>eudicotyledons</taxon>
        <taxon>Gunneridae</taxon>
        <taxon>Pentapetalae</taxon>
        <taxon>rosids</taxon>
        <taxon>malvids</taxon>
        <taxon>Myrtales</taxon>
        <taxon>Myrtaceae</taxon>
        <taxon>Myrtoideae</taxon>
        <taxon>Eucalypteae</taxon>
        <taxon>Corymbia</taxon>
    </lineage>
</organism>